<feature type="transmembrane region" description="Helical" evidence="2">
    <location>
        <begin position="173"/>
        <end position="191"/>
    </location>
</feature>
<evidence type="ECO:0000313" key="4">
    <source>
        <dbReference type="Proteomes" id="UP001523216"/>
    </source>
</evidence>
<feature type="transmembrane region" description="Helical" evidence="2">
    <location>
        <begin position="147"/>
        <end position="167"/>
    </location>
</feature>
<gene>
    <name evidence="3" type="ORF">LXN57_27805</name>
</gene>
<evidence type="ECO:0000313" key="3">
    <source>
        <dbReference type="EMBL" id="MCM4081385.1"/>
    </source>
</evidence>
<proteinExistence type="predicted"/>
<reference evidence="3 4" key="1">
    <citation type="submission" date="2022-06" db="EMBL/GenBank/DDBJ databases">
        <title>Actinoplanes abujensis sp. nov., isolated from Nigerian arid soil.</title>
        <authorList>
            <person name="Ding P."/>
        </authorList>
    </citation>
    <scope>NUCLEOTIDE SEQUENCE [LARGE SCALE GENOMIC DNA]</scope>
    <source>
        <strain evidence="4">TRM88002</strain>
    </source>
</reference>
<keyword evidence="4" id="KW-1185">Reference proteome</keyword>
<accession>A0ABT0Y5S8</accession>
<comment type="caution">
    <text evidence="3">The sequence shown here is derived from an EMBL/GenBank/DDBJ whole genome shotgun (WGS) entry which is preliminary data.</text>
</comment>
<evidence type="ECO:0000256" key="1">
    <source>
        <dbReference type="SAM" id="MobiDB-lite"/>
    </source>
</evidence>
<feature type="compositionally biased region" description="Gly residues" evidence="1">
    <location>
        <begin position="281"/>
        <end position="290"/>
    </location>
</feature>
<evidence type="ECO:0000256" key="2">
    <source>
        <dbReference type="SAM" id="Phobius"/>
    </source>
</evidence>
<sequence length="290" mass="29704">MNDTWGISGPTFLTYFIGATIAIVIIAAVHRKALFRGDRSARVDNLGPQQVAYLNGGDRLAIYSSMGGLRAANALGSGPGRTLVRTGPLPSGVTPLDSAIYNAAGNGVRTRDLPNDQWVASAIEQLRDHLERSGLAVSAGKMREARLWVLGGLALVVIGIARVVAGLGNDRPVGFLIVATIAAFVLTLTMLRTRRWATDAAHKGLRELRSRHTHLAPVNSPSYATYGATGAAMGVALYGGAALYSMDPAFAAEAEVQRSAATGGSTGGTDSSSSSCSSGSSCGGGGGCGG</sequence>
<keyword evidence="2" id="KW-1133">Transmembrane helix</keyword>
<feature type="compositionally biased region" description="Low complexity" evidence="1">
    <location>
        <begin position="268"/>
        <end position="280"/>
    </location>
</feature>
<dbReference type="Proteomes" id="UP001523216">
    <property type="component" value="Unassembled WGS sequence"/>
</dbReference>
<keyword evidence="2" id="KW-0472">Membrane</keyword>
<feature type="transmembrane region" description="Helical" evidence="2">
    <location>
        <begin position="12"/>
        <end position="29"/>
    </location>
</feature>
<dbReference type="RefSeq" id="WP_251801172.1">
    <property type="nucleotide sequence ID" value="NZ_JAMQOL010000040.1"/>
</dbReference>
<dbReference type="InterPro" id="IPR026467">
    <property type="entry name" value="Ser/Gly_Cys_C_dom"/>
</dbReference>
<feature type="region of interest" description="Disordered" evidence="1">
    <location>
        <begin position="261"/>
        <end position="290"/>
    </location>
</feature>
<dbReference type="EMBL" id="JAMQOL010000040">
    <property type="protein sequence ID" value="MCM4081385.1"/>
    <property type="molecule type" value="Genomic_DNA"/>
</dbReference>
<dbReference type="NCBIfam" id="TIGR04222">
    <property type="entry name" value="near_uncomplex"/>
    <property type="match status" value="1"/>
</dbReference>
<organism evidence="3 4">
    <name type="scientific">Paractinoplanes hotanensis</name>
    <dbReference type="NCBI Taxonomy" id="2906497"/>
    <lineage>
        <taxon>Bacteria</taxon>
        <taxon>Bacillati</taxon>
        <taxon>Actinomycetota</taxon>
        <taxon>Actinomycetes</taxon>
        <taxon>Micromonosporales</taxon>
        <taxon>Micromonosporaceae</taxon>
        <taxon>Paractinoplanes</taxon>
    </lineage>
</organism>
<name>A0ABT0Y5S8_9ACTN</name>
<protein>
    <submittedName>
        <fullName evidence="3">TIGR04222 domain-containing membrane protein</fullName>
    </submittedName>
</protein>
<keyword evidence="2" id="KW-0812">Transmembrane</keyword>